<dbReference type="GeneID" id="13354690"/>
<proteinExistence type="predicted"/>
<reference evidence="1 3" key="1">
    <citation type="submission" date="2016-01" db="EMBL/GenBank/DDBJ databases">
        <authorList>
            <person name="Manzoor S."/>
        </authorList>
    </citation>
    <scope>NUCLEOTIDE SEQUENCE [LARGE SCALE GENOMIC DNA]</scope>
    <source>
        <strain evidence="1">Methanoculleus sp MAB1</strain>
    </source>
</reference>
<evidence type="ECO:0000313" key="2">
    <source>
        <dbReference type="EMBL" id="NQS78721.1"/>
    </source>
</evidence>
<dbReference type="Pfam" id="PF13646">
    <property type="entry name" value="HEAT_2"/>
    <property type="match status" value="1"/>
</dbReference>
<dbReference type="PANTHER" id="PTHR12697:SF38">
    <property type="entry name" value="PBS LYASE HEAT DOMAIN PROTEIN REPEAT-CONTAINING PROTEIN"/>
    <property type="match status" value="1"/>
</dbReference>
<dbReference type="SMART" id="SM00567">
    <property type="entry name" value="EZ_HEAT"/>
    <property type="match status" value="2"/>
</dbReference>
<sequence>MKNSTAIADHIRVLSDGESADRMAAAEALAAFGPAALPALTEALGDADPRLRMWAAYTLGMLRDPRAIPALTLALDDSDPSVVKWAAAALRRIRDAAGGCGCRFC</sequence>
<dbReference type="GO" id="GO:0016829">
    <property type="term" value="F:lyase activity"/>
    <property type="evidence" value="ECO:0007669"/>
    <property type="project" value="UniProtKB-KW"/>
</dbReference>
<dbReference type="Proteomes" id="UP000737555">
    <property type="component" value="Unassembled WGS sequence"/>
</dbReference>
<accession>A0A0X8XYI2</accession>
<gene>
    <name evidence="2" type="ORF">HQQ74_08495</name>
    <name evidence="1" type="ORF">MMAB1_3464</name>
</gene>
<dbReference type="AlphaFoldDB" id="A0A0X8XYI2"/>
<name>A0A0X8XYI2_9EURY</name>
<dbReference type="InterPro" id="IPR004155">
    <property type="entry name" value="PBS_lyase_HEAT"/>
</dbReference>
<dbReference type="GO" id="GO:0016491">
    <property type="term" value="F:oxidoreductase activity"/>
    <property type="evidence" value="ECO:0007669"/>
    <property type="project" value="TreeGrafter"/>
</dbReference>
<reference evidence="2" key="2">
    <citation type="submission" date="2020-05" db="EMBL/GenBank/DDBJ databases">
        <title>The first insight into the ecology of ammonia-tolerant syntrophic propionate oxidizing bacteria.</title>
        <authorList>
            <person name="Singh A."/>
            <person name="Schnurer A."/>
            <person name="Westerholm M."/>
        </authorList>
    </citation>
    <scope>NUCLEOTIDE SEQUENCE</scope>
    <source>
        <strain evidence="2">MAG54</strain>
    </source>
</reference>
<evidence type="ECO:0000313" key="1">
    <source>
        <dbReference type="EMBL" id="CVK34677.1"/>
    </source>
</evidence>
<dbReference type="OMA" id="LRMWAAY"/>
<dbReference type="InterPro" id="IPR016024">
    <property type="entry name" value="ARM-type_fold"/>
</dbReference>
<dbReference type="Gene3D" id="1.25.10.10">
    <property type="entry name" value="Leucine-rich Repeat Variant"/>
    <property type="match status" value="1"/>
</dbReference>
<evidence type="ECO:0000313" key="3">
    <source>
        <dbReference type="Proteomes" id="UP000069850"/>
    </source>
</evidence>
<dbReference type="EMBL" id="LT158599">
    <property type="protein sequence ID" value="CVK34677.1"/>
    <property type="molecule type" value="Genomic_DNA"/>
</dbReference>
<dbReference type="PANTHER" id="PTHR12697">
    <property type="entry name" value="PBS LYASE HEAT-LIKE PROTEIN"/>
    <property type="match status" value="1"/>
</dbReference>
<dbReference type="EMBL" id="JABMJE010000132">
    <property type="protein sequence ID" value="NQS78721.1"/>
    <property type="molecule type" value="Genomic_DNA"/>
</dbReference>
<dbReference type="GeneID" id="27138842"/>
<dbReference type="SUPFAM" id="SSF48371">
    <property type="entry name" value="ARM repeat"/>
    <property type="match status" value="1"/>
</dbReference>
<dbReference type="RefSeq" id="WP_014868474.1">
    <property type="nucleotide sequence ID" value="NZ_JBMHJL010000025.1"/>
</dbReference>
<keyword evidence="1" id="KW-0456">Lyase</keyword>
<dbReference type="Proteomes" id="UP000069850">
    <property type="component" value="Chromosome 1"/>
</dbReference>
<organism evidence="1 3">
    <name type="scientific">Methanoculleus bourgensis</name>
    <dbReference type="NCBI Taxonomy" id="83986"/>
    <lineage>
        <taxon>Archaea</taxon>
        <taxon>Methanobacteriati</taxon>
        <taxon>Methanobacteriota</taxon>
        <taxon>Stenosarchaea group</taxon>
        <taxon>Methanomicrobia</taxon>
        <taxon>Methanomicrobiales</taxon>
        <taxon>Methanomicrobiaceae</taxon>
        <taxon>Methanoculleus</taxon>
    </lineage>
</organism>
<dbReference type="KEGG" id="mema:MMAB1_3464"/>
<dbReference type="InterPro" id="IPR011989">
    <property type="entry name" value="ARM-like"/>
</dbReference>
<protein>
    <submittedName>
        <fullName evidence="2">HEAT repeat domain-containing protein</fullName>
    </submittedName>
    <submittedName>
        <fullName evidence="1">Heat repeat-containing PBS lyase</fullName>
    </submittedName>
</protein>
<dbReference type="OrthoDB" id="107836at2157"/>